<protein>
    <submittedName>
        <fullName evidence="1">Uncharacterized protein</fullName>
    </submittedName>
</protein>
<reference evidence="1" key="1">
    <citation type="submission" date="2014-09" db="EMBL/GenBank/DDBJ databases">
        <authorList>
            <person name="Magalhaes I.L.F."/>
            <person name="Oliveira U."/>
            <person name="Santos F.R."/>
            <person name="Vidigal T.H.D.A."/>
            <person name="Brescovit A.D."/>
            <person name="Santos A.J."/>
        </authorList>
    </citation>
    <scope>NUCLEOTIDE SEQUENCE</scope>
    <source>
        <tissue evidence="1">Shoot tissue taken approximately 20 cm above the soil surface</tissue>
    </source>
</reference>
<name>A0A0A9F9Y1_ARUDO</name>
<dbReference type="EMBL" id="GBRH01190935">
    <property type="protein sequence ID" value="JAE06961.1"/>
    <property type="molecule type" value="Transcribed_RNA"/>
</dbReference>
<organism evidence="1">
    <name type="scientific">Arundo donax</name>
    <name type="common">Giant reed</name>
    <name type="synonym">Donax arundinaceus</name>
    <dbReference type="NCBI Taxonomy" id="35708"/>
    <lineage>
        <taxon>Eukaryota</taxon>
        <taxon>Viridiplantae</taxon>
        <taxon>Streptophyta</taxon>
        <taxon>Embryophyta</taxon>
        <taxon>Tracheophyta</taxon>
        <taxon>Spermatophyta</taxon>
        <taxon>Magnoliopsida</taxon>
        <taxon>Liliopsida</taxon>
        <taxon>Poales</taxon>
        <taxon>Poaceae</taxon>
        <taxon>PACMAD clade</taxon>
        <taxon>Arundinoideae</taxon>
        <taxon>Arundineae</taxon>
        <taxon>Arundo</taxon>
    </lineage>
</organism>
<evidence type="ECO:0000313" key="1">
    <source>
        <dbReference type="EMBL" id="JAE06961.1"/>
    </source>
</evidence>
<sequence length="65" mass="7296">MHKATKCTNPPTSLPLIWATTSQSPLSRFGREHENHRWSKVDAQVDLLATSLRGKVRLSLLPLGF</sequence>
<proteinExistence type="predicted"/>
<reference evidence="1" key="2">
    <citation type="journal article" date="2015" name="Data Brief">
        <title>Shoot transcriptome of the giant reed, Arundo donax.</title>
        <authorList>
            <person name="Barrero R.A."/>
            <person name="Guerrero F.D."/>
            <person name="Moolhuijzen P."/>
            <person name="Goolsby J.A."/>
            <person name="Tidwell J."/>
            <person name="Bellgard S.E."/>
            <person name="Bellgard M.I."/>
        </authorList>
    </citation>
    <scope>NUCLEOTIDE SEQUENCE</scope>
    <source>
        <tissue evidence="1">Shoot tissue taken approximately 20 cm above the soil surface</tissue>
    </source>
</reference>
<dbReference type="AlphaFoldDB" id="A0A0A9F9Y1"/>
<accession>A0A0A9F9Y1</accession>